<dbReference type="AlphaFoldDB" id="A0A4U6T4V9"/>
<feature type="region of interest" description="Disordered" evidence="1">
    <location>
        <begin position="117"/>
        <end position="182"/>
    </location>
</feature>
<name>A0A4U6T4V9_SETVI</name>
<proteinExistence type="predicted"/>
<dbReference type="Gramene" id="TKV96719">
    <property type="protein sequence ID" value="TKV96719"/>
    <property type="gene ID" value="SEVIR_9G447801v2"/>
</dbReference>
<feature type="compositionally biased region" description="Pro residues" evidence="1">
    <location>
        <begin position="31"/>
        <end position="46"/>
    </location>
</feature>
<dbReference type="Proteomes" id="UP000298652">
    <property type="component" value="Chromosome 9"/>
</dbReference>
<keyword evidence="3" id="KW-1185">Reference proteome</keyword>
<evidence type="ECO:0000313" key="2">
    <source>
        <dbReference type="EMBL" id="TKV96719.1"/>
    </source>
</evidence>
<reference evidence="2" key="1">
    <citation type="submission" date="2019-03" db="EMBL/GenBank/DDBJ databases">
        <title>WGS assembly of Setaria viridis.</title>
        <authorList>
            <person name="Huang P."/>
            <person name="Jenkins J."/>
            <person name="Grimwood J."/>
            <person name="Barry K."/>
            <person name="Healey A."/>
            <person name="Mamidi S."/>
            <person name="Sreedasyam A."/>
            <person name="Shu S."/>
            <person name="Feldman M."/>
            <person name="Wu J."/>
            <person name="Yu Y."/>
            <person name="Chen C."/>
            <person name="Johnson J."/>
            <person name="Rokhsar D."/>
            <person name="Baxter I."/>
            <person name="Schmutz J."/>
            <person name="Brutnell T."/>
            <person name="Kellogg E."/>
        </authorList>
    </citation>
    <scope>NUCLEOTIDE SEQUENCE [LARGE SCALE GENOMIC DNA]</scope>
</reference>
<sequence>MEPPPAGTGARACPDADLLYLRCLTIHTPLHSPPPPPSHNPHPAMEPPVLELTPPSSILLLPHLRHGPPALELTPISSTSAPRAPPCPHPPILPPPIELLTAAGGSELERAWNGAAIPSANPRSPNNTRAAAAATSLHHLLHRAAGLTAASPLSSSATSRAPTPTPTWAASSRNPPASASQG</sequence>
<organism evidence="2 3">
    <name type="scientific">Setaria viridis</name>
    <name type="common">Green bristlegrass</name>
    <name type="synonym">Setaria italica subsp. viridis</name>
    <dbReference type="NCBI Taxonomy" id="4556"/>
    <lineage>
        <taxon>Eukaryota</taxon>
        <taxon>Viridiplantae</taxon>
        <taxon>Streptophyta</taxon>
        <taxon>Embryophyta</taxon>
        <taxon>Tracheophyta</taxon>
        <taxon>Spermatophyta</taxon>
        <taxon>Magnoliopsida</taxon>
        <taxon>Liliopsida</taxon>
        <taxon>Poales</taxon>
        <taxon>Poaceae</taxon>
        <taxon>PACMAD clade</taxon>
        <taxon>Panicoideae</taxon>
        <taxon>Panicodae</taxon>
        <taxon>Paniceae</taxon>
        <taxon>Cenchrinae</taxon>
        <taxon>Setaria</taxon>
    </lineage>
</organism>
<evidence type="ECO:0000313" key="3">
    <source>
        <dbReference type="Proteomes" id="UP000298652"/>
    </source>
</evidence>
<feature type="compositionally biased region" description="Low complexity" evidence="1">
    <location>
        <begin position="120"/>
        <end position="182"/>
    </location>
</feature>
<gene>
    <name evidence="2" type="ORF">SEVIR_9G447801v2</name>
</gene>
<dbReference type="EMBL" id="CM016560">
    <property type="protein sequence ID" value="TKV96719.1"/>
    <property type="molecule type" value="Genomic_DNA"/>
</dbReference>
<protein>
    <submittedName>
        <fullName evidence="2">Uncharacterized protein</fullName>
    </submittedName>
</protein>
<feature type="region of interest" description="Disordered" evidence="1">
    <location>
        <begin position="31"/>
        <end position="51"/>
    </location>
</feature>
<evidence type="ECO:0000256" key="1">
    <source>
        <dbReference type="SAM" id="MobiDB-lite"/>
    </source>
</evidence>
<accession>A0A4U6T4V9</accession>